<accession>A0A850SQG2</accession>
<dbReference type="Proteomes" id="UP000553343">
    <property type="component" value="Unassembled WGS sequence"/>
</dbReference>
<sequence>MIPITEKIMGQHDIIYLEEPPDSHFTEMLNGTLGVDDYLLPMDLEYPEFSRAMCHLERILFKNGKQLFQADPFVEALLLIHDSFAEGKRPEDLDKGSMLYYVYLAERDATGALLHFYKTSVAGTFEKTTAAVKNFARADAARLRLRDSLRAQEIVRDIKNGGNIFIEAGMIHYSIYRRIWKELKNTFIVRPLFLNRILMPKNNSYQGLYSPGDLLTLAYVFHPGLNKDKWASLLAARSIVYSKIIQKEENQQDADSFFHLKNESDCIGICRMLNMGDCQYLYPIIRKRKTMDSFNIVREYIEKNKI</sequence>
<evidence type="ECO:0000313" key="1">
    <source>
        <dbReference type="EMBL" id="NWH03429.1"/>
    </source>
</evidence>
<comment type="caution">
    <text evidence="1">The sequence shown here is derived from an EMBL/GenBank/DDBJ whole genome shotgun (WGS) entry which is preliminary data.</text>
</comment>
<dbReference type="RefSeq" id="WP_218576503.1">
    <property type="nucleotide sequence ID" value="NZ_JACADJ010000001.1"/>
</dbReference>
<proteinExistence type="predicted"/>
<dbReference type="EMBL" id="JACADJ010000001">
    <property type="protein sequence ID" value="NWH03429.1"/>
    <property type="molecule type" value="Genomic_DNA"/>
</dbReference>
<name>A0A850SQG2_9BACT</name>
<keyword evidence="2" id="KW-1185">Reference proteome</keyword>
<dbReference type="AlphaFoldDB" id="A0A850SQG2"/>
<organism evidence="1 2">
    <name type="scientific">Desulfobacter latus</name>
    <dbReference type="NCBI Taxonomy" id="2292"/>
    <lineage>
        <taxon>Bacteria</taxon>
        <taxon>Pseudomonadati</taxon>
        <taxon>Thermodesulfobacteriota</taxon>
        <taxon>Desulfobacteria</taxon>
        <taxon>Desulfobacterales</taxon>
        <taxon>Desulfobacteraceae</taxon>
        <taxon>Desulfobacter</taxon>
    </lineage>
</organism>
<reference evidence="1 2" key="1">
    <citation type="submission" date="2020-06" db="EMBL/GenBank/DDBJ databases">
        <title>High-quality draft genome of sulfate reducer Desulfobacter latus type strain AcrS2 isolated from marine sediment.</title>
        <authorList>
            <person name="Hoppe M."/>
            <person name="Larsen C.K."/>
            <person name="Marshall I.P.G."/>
            <person name="Schramm A."/>
            <person name="Marietou A.G."/>
        </authorList>
    </citation>
    <scope>NUCLEOTIDE SEQUENCE [LARGE SCALE GENOMIC DNA]</scope>
    <source>
        <strain evidence="1 2">AcRS2</strain>
    </source>
</reference>
<evidence type="ECO:0000313" key="2">
    <source>
        <dbReference type="Proteomes" id="UP000553343"/>
    </source>
</evidence>
<gene>
    <name evidence="1" type="ORF">HXW94_00190</name>
</gene>
<protein>
    <submittedName>
        <fullName evidence="1">Uncharacterized protein</fullName>
    </submittedName>
</protein>